<dbReference type="KEGG" id="nsr:NS506_04605"/>
<organism evidence="2 3">
    <name type="scientific">Nocardia seriolae</name>
    <dbReference type="NCBI Taxonomy" id="37332"/>
    <lineage>
        <taxon>Bacteria</taxon>
        <taxon>Bacillati</taxon>
        <taxon>Actinomycetota</taxon>
        <taxon>Actinomycetes</taxon>
        <taxon>Mycobacteriales</taxon>
        <taxon>Nocardiaceae</taxon>
        <taxon>Nocardia</taxon>
    </lineage>
</organism>
<protein>
    <submittedName>
        <fullName evidence="2">Uncharacterized protein</fullName>
    </submittedName>
</protein>
<evidence type="ECO:0000313" key="3">
    <source>
        <dbReference type="Proteomes" id="UP000037179"/>
    </source>
</evidence>
<dbReference type="RefSeq" id="WP_033090885.1">
    <property type="nucleotide sequence ID" value="NZ_AP017900.1"/>
</dbReference>
<dbReference type="Proteomes" id="UP000037179">
    <property type="component" value="Unassembled WGS sequence"/>
</dbReference>
<dbReference type="Proteomes" id="UP000180166">
    <property type="component" value="Chromosome"/>
</dbReference>
<dbReference type="EMBL" id="BBYQ01000161">
    <property type="protein sequence ID" value="GAP32487.1"/>
    <property type="molecule type" value="Genomic_DNA"/>
</dbReference>
<reference evidence="1 4" key="3">
    <citation type="submission" date="2016-10" db="EMBL/GenBank/DDBJ databases">
        <title>Genome sequence of Nocardia seriolae strain EM150506, isolated from Anguila japonica.</title>
        <authorList>
            <person name="Han H.-J."/>
        </authorList>
    </citation>
    <scope>NUCLEOTIDE SEQUENCE [LARGE SCALE GENOMIC DNA]</scope>
    <source>
        <strain evidence="1 4">EM150506</strain>
    </source>
</reference>
<evidence type="ECO:0000313" key="1">
    <source>
        <dbReference type="EMBL" id="APA98653.1"/>
    </source>
</evidence>
<name>A0A0B8NPD6_9NOCA</name>
<reference evidence="2 3" key="2">
    <citation type="journal article" date="2016" name="Genome Announc.">
        <title>Draft Genome Sequence of Erythromycin- and Oxytetracycline-Sensitive Nocardia seriolae Strain U-1 (NBRC 110359).</title>
        <authorList>
            <person name="Imajoh M."/>
            <person name="Sukeda M."/>
            <person name="Shimizu M."/>
            <person name="Yamane J."/>
            <person name="Ohnishi K."/>
            <person name="Oshima S."/>
        </authorList>
    </citation>
    <scope>NUCLEOTIDE SEQUENCE [LARGE SCALE GENOMIC DNA]</scope>
    <source>
        <strain evidence="2 3">U-1</strain>
    </source>
</reference>
<evidence type="ECO:0000313" key="2">
    <source>
        <dbReference type="EMBL" id="GAP32487.1"/>
    </source>
</evidence>
<gene>
    <name evidence="1" type="ORF">NS506_04605</name>
    <name evidence="2" type="ORF">NSK11_contig00161-0008</name>
</gene>
<sequence>MGKATFVIPDDLLAAVKKQAGNGKQSEFVARAIRQELLRLDVEAIAAAEAAAGGPDLSVEKAFEEDGYSDL</sequence>
<keyword evidence="3" id="KW-1185">Reference proteome</keyword>
<dbReference type="AlphaFoldDB" id="A0A0B8NPD6"/>
<evidence type="ECO:0000313" key="4">
    <source>
        <dbReference type="Proteomes" id="UP000180166"/>
    </source>
</evidence>
<reference evidence="3" key="1">
    <citation type="submission" date="2015-07" db="EMBL/GenBank/DDBJ databases">
        <title>Nocardia seriolae U-1 whole genome shotgun sequence.</title>
        <authorList>
            <person name="Imajoh M."/>
            <person name="Fukumoto Y."/>
            <person name="Sukeda M."/>
            <person name="Yamane J."/>
            <person name="Yamasaki K."/>
            <person name="Shimizu M."/>
            <person name="Ohnishi K."/>
            <person name="Oshima S."/>
        </authorList>
    </citation>
    <scope>NUCLEOTIDE SEQUENCE [LARGE SCALE GENOMIC DNA]</scope>
    <source>
        <strain evidence="3">U-1</strain>
    </source>
</reference>
<accession>A0A0B8NPD6</accession>
<proteinExistence type="predicted"/>
<dbReference type="EMBL" id="CP017839">
    <property type="protein sequence ID" value="APA98653.1"/>
    <property type="molecule type" value="Genomic_DNA"/>
</dbReference>
<dbReference type="OrthoDB" id="9966770at2"/>
<dbReference type="GeneID" id="93374842"/>